<evidence type="ECO:0000313" key="5">
    <source>
        <dbReference type="EMBL" id="GFN09721.1"/>
    </source>
</evidence>
<dbReference type="AlphaFoldDB" id="A0A7J0D4Q2"/>
<dbReference type="RefSeq" id="WP_190167856.1">
    <property type="nucleotide sequence ID" value="NZ_BMUG01000016.1"/>
</dbReference>
<proteinExistence type="predicted"/>
<dbReference type="EMBL" id="BLWD01000003">
    <property type="protein sequence ID" value="GFN09721.1"/>
    <property type="molecule type" value="Genomic_DNA"/>
</dbReference>
<sequence>MRRTTVAAIITAGLLLTTTACTGDEITSTPSKTGAAEAPTKQADAEPEAEPTKASVAKAGDTITLKGTEDDLKVDAVLKKWDANAQPGDEYTEPSAGKRFVAAQFQLTNTGTAPYTDSPANGAQVADADGQRFSSTFAEIANGPAMTSDANVPPGEKVLGWIVFEVPKASKIVTVQLALDSGFANQTGQWKVS</sequence>
<feature type="region of interest" description="Disordered" evidence="2">
    <location>
        <begin position="23"/>
        <end position="58"/>
    </location>
</feature>
<name>A0A7J0D4Q2_STRMI</name>
<gene>
    <name evidence="5" type="ORF">Smic_82770</name>
</gene>
<evidence type="ECO:0000256" key="3">
    <source>
        <dbReference type="SAM" id="SignalP"/>
    </source>
</evidence>
<dbReference type="InterPro" id="IPR029051">
    <property type="entry name" value="DUF4352"/>
</dbReference>
<comment type="caution">
    <text evidence="5">The sequence shown here is derived from an EMBL/GenBank/DDBJ whole genome shotgun (WGS) entry which is preliminary data.</text>
</comment>
<evidence type="ECO:0000259" key="4">
    <source>
        <dbReference type="Pfam" id="PF11611"/>
    </source>
</evidence>
<organism evidence="5 6">
    <name type="scientific">Streptomyces microflavus</name>
    <name type="common">Streptomyces lipmanii</name>
    <dbReference type="NCBI Taxonomy" id="1919"/>
    <lineage>
        <taxon>Bacteria</taxon>
        <taxon>Bacillati</taxon>
        <taxon>Actinomycetota</taxon>
        <taxon>Actinomycetes</taxon>
        <taxon>Kitasatosporales</taxon>
        <taxon>Streptomycetaceae</taxon>
        <taxon>Streptomyces</taxon>
    </lineage>
</organism>
<dbReference type="InterPro" id="IPR029050">
    <property type="entry name" value="Immunoprotect_excell_Ig-like"/>
</dbReference>
<evidence type="ECO:0000256" key="2">
    <source>
        <dbReference type="SAM" id="MobiDB-lite"/>
    </source>
</evidence>
<dbReference type="Proteomes" id="UP000498740">
    <property type="component" value="Unassembled WGS sequence"/>
</dbReference>
<feature type="domain" description="DUF4352" evidence="4">
    <location>
        <begin position="75"/>
        <end position="176"/>
    </location>
</feature>
<feature type="chain" id="PRO_5039379762" description="DUF4352 domain-containing protein" evidence="3">
    <location>
        <begin position="23"/>
        <end position="193"/>
    </location>
</feature>
<feature type="signal peptide" evidence="3">
    <location>
        <begin position="1"/>
        <end position="22"/>
    </location>
</feature>
<keyword evidence="1 3" id="KW-0732">Signal</keyword>
<protein>
    <recommendedName>
        <fullName evidence="4">DUF4352 domain-containing protein</fullName>
    </recommendedName>
</protein>
<accession>A0A7J0D4Q2</accession>
<evidence type="ECO:0000256" key="1">
    <source>
        <dbReference type="ARBA" id="ARBA00022729"/>
    </source>
</evidence>
<evidence type="ECO:0000313" key="6">
    <source>
        <dbReference type="Proteomes" id="UP000498740"/>
    </source>
</evidence>
<reference evidence="5 6" key="1">
    <citation type="submission" date="2020-05" db="EMBL/GenBank/DDBJ databases">
        <title>Whole genome shotgun sequence of Streptomyces microflavus NBRC 13062.</title>
        <authorList>
            <person name="Komaki H."/>
            <person name="Tamura T."/>
        </authorList>
    </citation>
    <scope>NUCLEOTIDE SEQUENCE [LARGE SCALE GENOMIC DNA]</scope>
    <source>
        <strain evidence="5 6">NBRC 13062</strain>
    </source>
</reference>
<dbReference type="Gene3D" id="2.60.40.1240">
    <property type="match status" value="1"/>
</dbReference>
<dbReference type="PROSITE" id="PS51257">
    <property type="entry name" value="PROKAR_LIPOPROTEIN"/>
    <property type="match status" value="1"/>
</dbReference>
<dbReference type="Pfam" id="PF11611">
    <property type="entry name" value="DUF4352"/>
    <property type="match status" value="1"/>
</dbReference>